<dbReference type="Proteomes" id="UP000239156">
    <property type="component" value="Unassembled WGS sequence"/>
</dbReference>
<evidence type="ECO:0000313" key="1">
    <source>
        <dbReference type="EMBL" id="POW11372.1"/>
    </source>
</evidence>
<comment type="caution">
    <text evidence="1">The sequence shown here is derived from an EMBL/GenBank/DDBJ whole genome shotgun (WGS) entry which is preliminary data.</text>
</comment>
<accession>A0A2S4VPA3</accession>
<dbReference type="VEuPathDB" id="FungiDB:PSTT_05363"/>
<proteinExistence type="predicted"/>
<keyword evidence="2" id="KW-1185">Reference proteome</keyword>
<dbReference type="AlphaFoldDB" id="A0A2S4VPA3"/>
<sequence length="44" mass="4745">MQFANTTILPLVLLAGVLNLISVEGAGRIFRVDHPSHMASAVKR</sequence>
<evidence type="ECO:0000313" key="2">
    <source>
        <dbReference type="Proteomes" id="UP000239156"/>
    </source>
</evidence>
<protein>
    <submittedName>
        <fullName evidence="1">Uncharacterized protein</fullName>
    </submittedName>
</protein>
<name>A0A2S4VPA3_9BASI</name>
<reference evidence="1" key="1">
    <citation type="submission" date="2017-12" db="EMBL/GenBank/DDBJ databases">
        <title>Gene loss provides genomic basis for host adaptation in cereal stripe rust fungi.</title>
        <authorList>
            <person name="Xia C."/>
        </authorList>
    </citation>
    <scope>NUCLEOTIDE SEQUENCE [LARGE SCALE GENOMIC DNA]</scope>
    <source>
        <strain evidence="1">93-210</strain>
    </source>
</reference>
<organism evidence="1 2">
    <name type="scientific">Puccinia striiformis</name>
    <dbReference type="NCBI Taxonomy" id="27350"/>
    <lineage>
        <taxon>Eukaryota</taxon>
        <taxon>Fungi</taxon>
        <taxon>Dikarya</taxon>
        <taxon>Basidiomycota</taxon>
        <taxon>Pucciniomycotina</taxon>
        <taxon>Pucciniomycetes</taxon>
        <taxon>Pucciniales</taxon>
        <taxon>Pucciniaceae</taxon>
        <taxon>Puccinia</taxon>
    </lineage>
</organism>
<dbReference type="EMBL" id="PKSL01000039">
    <property type="protein sequence ID" value="POW11372.1"/>
    <property type="molecule type" value="Genomic_DNA"/>
</dbReference>
<gene>
    <name evidence="1" type="ORF">PSTT_05363</name>
</gene>